<accession>A0ABT7VSY6</accession>
<dbReference type="EMBL" id="JAUCGM010000246">
    <property type="protein sequence ID" value="MDM8562675.1"/>
    <property type="molecule type" value="Genomic_DNA"/>
</dbReference>
<reference evidence="1" key="1">
    <citation type="submission" date="2023-06" db="EMBL/GenBank/DDBJ databases">
        <title>Uncultivated large filamentous bacteria from sulfidic sediments reveal new species and different genomic features in energy metabolism and defense.</title>
        <authorList>
            <person name="Fonseca A."/>
        </authorList>
    </citation>
    <scope>NUCLEOTIDE SEQUENCE</scope>
    <source>
        <strain evidence="1">HSG4</strain>
    </source>
</reference>
<evidence type="ECO:0000313" key="2">
    <source>
        <dbReference type="Proteomes" id="UP001171945"/>
    </source>
</evidence>
<gene>
    <name evidence="1" type="ORF">QUF54_04900</name>
</gene>
<evidence type="ECO:0008006" key="3">
    <source>
        <dbReference type="Google" id="ProtNLM"/>
    </source>
</evidence>
<comment type="caution">
    <text evidence="1">The sequence shown here is derived from an EMBL/GenBank/DDBJ whole genome shotgun (WGS) entry which is preliminary data.</text>
</comment>
<dbReference type="Proteomes" id="UP001171945">
    <property type="component" value="Unassembled WGS sequence"/>
</dbReference>
<evidence type="ECO:0000313" key="1">
    <source>
        <dbReference type="EMBL" id="MDM8562675.1"/>
    </source>
</evidence>
<organism evidence="1 2">
    <name type="scientific">Candidatus Marithioploca araucensis</name>
    <dbReference type="NCBI Taxonomy" id="70273"/>
    <lineage>
        <taxon>Bacteria</taxon>
        <taxon>Pseudomonadati</taxon>
        <taxon>Pseudomonadota</taxon>
        <taxon>Gammaproteobacteria</taxon>
        <taxon>Thiotrichales</taxon>
        <taxon>Thiotrichaceae</taxon>
        <taxon>Candidatus Marithioploca</taxon>
    </lineage>
</organism>
<protein>
    <recommendedName>
        <fullName evidence="3">PH domain-containing protein</fullName>
    </recommendedName>
</protein>
<keyword evidence="2" id="KW-1185">Reference proteome</keyword>
<sequence>MLDNVFQRKHRLIFVFTHDFAHAETPEPCREWMQAIDDSLDEKVDDNEYSNPSIQALFKVIEKDKITPEERARMKDEVKAL</sequence>
<proteinExistence type="predicted"/>
<name>A0ABT7VSY6_9GAMM</name>